<feature type="chain" id="PRO_5046946918" description="GLTT repeat-containing protein" evidence="2">
    <location>
        <begin position="32"/>
        <end position="199"/>
    </location>
</feature>
<protein>
    <recommendedName>
        <fullName evidence="5">GLTT repeat-containing protein</fullName>
    </recommendedName>
</protein>
<comment type="caution">
    <text evidence="3">The sequence shown here is derived from an EMBL/GenBank/DDBJ whole genome shotgun (WGS) entry which is preliminary data.</text>
</comment>
<evidence type="ECO:0000313" key="4">
    <source>
        <dbReference type="Proteomes" id="UP001494902"/>
    </source>
</evidence>
<evidence type="ECO:0000313" key="3">
    <source>
        <dbReference type="EMBL" id="MEQ3551308.1"/>
    </source>
</evidence>
<gene>
    <name evidence="3" type="ORF">WIS52_12585</name>
</gene>
<name>A0ABV1KBS3_9PSEU</name>
<feature type="region of interest" description="Disordered" evidence="1">
    <location>
        <begin position="67"/>
        <end position="161"/>
    </location>
</feature>
<sequence>MNSLARNALRFSLAGAGIAVLGTGVAGQASAVELPDIPGAPDTSALTDAVPDLSDETTVDADATVTFGGLETPELPSSDGLPDLLDTDALPGLPGVDGLELPSTDGLPELPSTDALPLDGVSTDALELPSADALPTDGLPALPSTDGLPSTDALPSLDSLPSADALDTDALDTDALDTDALPTLEIPDVMFVELPELSL</sequence>
<keyword evidence="2" id="KW-0732">Signal</keyword>
<organism evidence="3 4">
    <name type="scientific">Pseudonocardia nematodicida</name>
    <dbReference type="NCBI Taxonomy" id="1206997"/>
    <lineage>
        <taxon>Bacteria</taxon>
        <taxon>Bacillati</taxon>
        <taxon>Actinomycetota</taxon>
        <taxon>Actinomycetes</taxon>
        <taxon>Pseudonocardiales</taxon>
        <taxon>Pseudonocardiaceae</taxon>
        <taxon>Pseudonocardia</taxon>
    </lineage>
</organism>
<dbReference type="Proteomes" id="UP001494902">
    <property type="component" value="Unassembled WGS sequence"/>
</dbReference>
<feature type="compositionally biased region" description="Low complexity" evidence="1">
    <location>
        <begin position="148"/>
        <end position="161"/>
    </location>
</feature>
<evidence type="ECO:0000256" key="2">
    <source>
        <dbReference type="SAM" id="SignalP"/>
    </source>
</evidence>
<feature type="compositionally biased region" description="Low complexity" evidence="1">
    <location>
        <begin position="75"/>
        <end position="88"/>
    </location>
</feature>
<accession>A0ABV1KBS3</accession>
<evidence type="ECO:0008006" key="5">
    <source>
        <dbReference type="Google" id="ProtNLM"/>
    </source>
</evidence>
<keyword evidence="4" id="KW-1185">Reference proteome</keyword>
<proteinExistence type="predicted"/>
<dbReference type="EMBL" id="JBEDNQ010000004">
    <property type="protein sequence ID" value="MEQ3551308.1"/>
    <property type="molecule type" value="Genomic_DNA"/>
</dbReference>
<evidence type="ECO:0000256" key="1">
    <source>
        <dbReference type="SAM" id="MobiDB-lite"/>
    </source>
</evidence>
<reference evidence="3 4" key="1">
    <citation type="submission" date="2024-03" db="EMBL/GenBank/DDBJ databases">
        <title>Draft genome sequence of Pseudonocardia nematodicida JCM 31783.</title>
        <authorList>
            <person name="Butdee W."/>
            <person name="Duangmal K."/>
        </authorList>
    </citation>
    <scope>NUCLEOTIDE SEQUENCE [LARGE SCALE GENOMIC DNA]</scope>
    <source>
        <strain evidence="3 4">JCM 31783</strain>
    </source>
</reference>
<dbReference type="RefSeq" id="WP_349298372.1">
    <property type="nucleotide sequence ID" value="NZ_JBEDNQ010000004.1"/>
</dbReference>
<feature type="signal peptide" evidence="2">
    <location>
        <begin position="1"/>
        <end position="31"/>
    </location>
</feature>